<reference evidence="1" key="1">
    <citation type="submission" date="2023-10" db="EMBL/GenBank/DDBJ databases">
        <authorList>
            <person name="Chen Y."/>
            <person name="Shah S."/>
            <person name="Dougan E. K."/>
            <person name="Thang M."/>
            <person name="Chan C."/>
        </authorList>
    </citation>
    <scope>NUCLEOTIDE SEQUENCE [LARGE SCALE GENOMIC DNA]</scope>
</reference>
<gene>
    <name evidence="1" type="ORF">PCOR1329_LOCUS55328</name>
</gene>
<feature type="non-terminal residue" evidence="1">
    <location>
        <position position="1"/>
    </location>
</feature>
<evidence type="ECO:0000313" key="2">
    <source>
        <dbReference type="Proteomes" id="UP001189429"/>
    </source>
</evidence>
<protein>
    <submittedName>
        <fullName evidence="1">Uncharacterized protein</fullName>
    </submittedName>
</protein>
<evidence type="ECO:0000313" key="1">
    <source>
        <dbReference type="EMBL" id="CAK0868780.1"/>
    </source>
</evidence>
<accession>A0ABN9V7A2</accession>
<sequence>EMSTLAASAKIAGKKISDERTTRANVAINDANTTKAEACLLAVFTSKKNLDETRACVQAEIRELRAATGRKEKKLLHPALLDRVTRALAKQQAAS</sequence>
<proteinExistence type="predicted"/>
<organism evidence="1 2">
    <name type="scientific">Prorocentrum cordatum</name>
    <dbReference type="NCBI Taxonomy" id="2364126"/>
    <lineage>
        <taxon>Eukaryota</taxon>
        <taxon>Sar</taxon>
        <taxon>Alveolata</taxon>
        <taxon>Dinophyceae</taxon>
        <taxon>Prorocentrales</taxon>
        <taxon>Prorocentraceae</taxon>
        <taxon>Prorocentrum</taxon>
    </lineage>
</organism>
<comment type="caution">
    <text evidence="1">The sequence shown here is derived from an EMBL/GenBank/DDBJ whole genome shotgun (WGS) entry which is preliminary data.</text>
</comment>
<dbReference type="EMBL" id="CAUYUJ010016782">
    <property type="protein sequence ID" value="CAK0868780.1"/>
    <property type="molecule type" value="Genomic_DNA"/>
</dbReference>
<dbReference type="Proteomes" id="UP001189429">
    <property type="component" value="Unassembled WGS sequence"/>
</dbReference>
<name>A0ABN9V7A2_9DINO</name>
<keyword evidence="2" id="KW-1185">Reference proteome</keyword>